<sequence>MKKNKAGFAVFCFICGVIIGAIIGVMIGMFILRNNNGQTTGETTNPTTSESTSGNGSQTETEADAREENSIAVITVGDQTISMLEMNVYLYQLRDFYTTQYGESPWNTTMDDGTLLGDYAKNELYNGLVRTEILIAKAGDYNVELTDEEKQQCADEAQTYVDGLGS</sequence>
<feature type="compositionally biased region" description="Low complexity" evidence="1">
    <location>
        <begin position="40"/>
        <end position="60"/>
    </location>
</feature>
<feature type="transmembrane region" description="Helical" evidence="2">
    <location>
        <begin position="7"/>
        <end position="32"/>
    </location>
</feature>
<accession>A0A9D1HIW5</accession>
<dbReference type="SUPFAM" id="SSF109998">
    <property type="entry name" value="Triger factor/SurA peptide-binding domain-like"/>
    <property type="match status" value="1"/>
</dbReference>
<feature type="region of interest" description="Disordered" evidence="1">
    <location>
        <begin position="40"/>
        <end position="68"/>
    </location>
</feature>
<dbReference type="AlphaFoldDB" id="A0A9D1HIW5"/>
<protein>
    <submittedName>
        <fullName evidence="3">SurA N-terminal domain-containing protein</fullName>
    </submittedName>
</protein>
<name>A0A9D1HIW5_9FIRM</name>
<evidence type="ECO:0000313" key="4">
    <source>
        <dbReference type="Proteomes" id="UP000824164"/>
    </source>
</evidence>
<keyword evidence="2" id="KW-0472">Membrane</keyword>
<keyword evidence="2" id="KW-1133">Transmembrane helix</keyword>
<reference evidence="3" key="2">
    <citation type="journal article" date="2021" name="PeerJ">
        <title>Extensive microbial diversity within the chicken gut microbiome revealed by metagenomics and culture.</title>
        <authorList>
            <person name="Gilroy R."/>
            <person name="Ravi A."/>
            <person name="Getino M."/>
            <person name="Pursley I."/>
            <person name="Horton D.L."/>
            <person name="Alikhan N.F."/>
            <person name="Baker D."/>
            <person name="Gharbi K."/>
            <person name="Hall N."/>
            <person name="Watson M."/>
            <person name="Adriaenssens E.M."/>
            <person name="Foster-Nyarko E."/>
            <person name="Jarju S."/>
            <person name="Secka A."/>
            <person name="Antonio M."/>
            <person name="Oren A."/>
            <person name="Chaudhuri R.R."/>
            <person name="La Ragione R."/>
            <person name="Hildebrand F."/>
            <person name="Pallen M.J."/>
        </authorList>
    </citation>
    <scope>NUCLEOTIDE SEQUENCE</scope>
    <source>
        <strain evidence="3">CHK187-14744</strain>
    </source>
</reference>
<proteinExistence type="predicted"/>
<dbReference type="Pfam" id="PF13624">
    <property type="entry name" value="SurA_N_3"/>
    <property type="match status" value="1"/>
</dbReference>
<comment type="caution">
    <text evidence="3">The sequence shown here is derived from an EMBL/GenBank/DDBJ whole genome shotgun (WGS) entry which is preliminary data.</text>
</comment>
<evidence type="ECO:0000313" key="3">
    <source>
        <dbReference type="EMBL" id="HIU03759.1"/>
    </source>
</evidence>
<reference evidence="3" key="1">
    <citation type="submission" date="2020-10" db="EMBL/GenBank/DDBJ databases">
        <authorList>
            <person name="Gilroy R."/>
        </authorList>
    </citation>
    <scope>NUCLEOTIDE SEQUENCE</scope>
    <source>
        <strain evidence="3">CHK187-14744</strain>
    </source>
</reference>
<dbReference type="EMBL" id="DVLT01000070">
    <property type="protein sequence ID" value="HIU03759.1"/>
    <property type="molecule type" value="Genomic_DNA"/>
</dbReference>
<gene>
    <name evidence="3" type="ORF">IAB63_10960</name>
</gene>
<evidence type="ECO:0000256" key="2">
    <source>
        <dbReference type="SAM" id="Phobius"/>
    </source>
</evidence>
<dbReference type="Proteomes" id="UP000824164">
    <property type="component" value="Unassembled WGS sequence"/>
</dbReference>
<organism evidence="3 4">
    <name type="scientific">Candidatus Onthocola gallistercoris</name>
    <dbReference type="NCBI Taxonomy" id="2840876"/>
    <lineage>
        <taxon>Bacteria</taxon>
        <taxon>Bacillati</taxon>
        <taxon>Bacillota</taxon>
        <taxon>Bacilli</taxon>
        <taxon>Candidatus Onthocola</taxon>
    </lineage>
</organism>
<keyword evidence="2" id="KW-0812">Transmembrane</keyword>
<dbReference type="InterPro" id="IPR027304">
    <property type="entry name" value="Trigger_fact/SurA_dom_sf"/>
</dbReference>
<feature type="non-terminal residue" evidence="3">
    <location>
        <position position="166"/>
    </location>
</feature>
<evidence type="ECO:0000256" key="1">
    <source>
        <dbReference type="SAM" id="MobiDB-lite"/>
    </source>
</evidence>